<dbReference type="PROSITE" id="PS51257">
    <property type="entry name" value="PROKAR_LIPOPROTEIN"/>
    <property type="match status" value="1"/>
</dbReference>
<organism evidence="5 6">
    <name type="scientific">Paenibacillus antarcticus</name>
    <dbReference type="NCBI Taxonomy" id="253703"/>
    <lineage>
        <taxon>Bacteria</taxon>
        <taxon>Bacillati</taxon>
        <taxon>Bacillota</taxon>
        <taxon>Bacilli</taxon>
        <taxon>Bacillales</taxon>
        <taxon>Paenibacillaceae</taxon>
        <taxon>Paenibacillus</taxon>
    </lineage>
</organism>
<dbReference type="SUPFAM" id="SSF53850">
    <property type="entry name" value="Periplasmic binding protein-like II"/>
    <property type="match status" value="1"/>
</dbReference>
<keyword evidence="6" id="KW-1185">Reference proteome</keyword>
<evidence type="ECO:0000259" key="4">
    <source>
        <dbReference type="SMART" id="SM00062"/>
    </source>
</evidence>
<dbReference type="GO" id="GO:0042597">
    <property type="term" value="C:periplasmic space"/>
    <property type="evidence" value="ECO:0007669"/>
    <property type="project" value="UniProtKB-SubCell"/>
</dbReference>
<dbReference type="OrthoDB" id="9815602at2"/>
<gene>
    <name evidence="5" type="ORF">PBAT_16925</name>
</gene>
<dbReference type="RefSeq" id="WP_068651077.1">
    <property type="nucleotide sequence ID" value="NZ_CP043611.1"/>
</dbReference>
<dbReference type="InterPro" id="IPR001638">
    <property type="entry name" value="Solute-binding_3/MltF_N"/>
</dbReference>
<dbReference type="PANTHER" id="PTHR30024:SF47">
    <property type="entry name" value="TAURINE-BINDING PERIPLASMIC PROTEIN"/>
    <property type="match status" value="1"/>
</dbReference>
<reference evidence="5 6" key="1">
    <citation type="submission" date="2016-03" db="EMBL/GenBank/DDBJ databases">
        <title>Draft genome sequence of Paenibacillus antarcticus CECT 5836.</title>
        <authorList>
            <person name="Shin S.-K."/>
            <person name="Yi H."/>
        </authorList>
    </citation>
    <scope>NUCLEOTIDE SEQUENCE [LARGE SCALE GENOMIC DNA]</scope>
    <source>
        <strain evidence="5 6">CECT 5836</strain>
    </source>
</reference>
<evidence type="ECO:0000256" key="2">
    <source>
        <dbReference type="ARBA" id="ARBA00010742"/>
    </source>
</evidence>
<comment type="similarity">
    <text evidence="2">Belongs to the bacterial solute-binding protein SsuA/TauA family.</text>
</comment>
<dbReference type="Pfam" id="PF13379">
    <property type="entry name" value="NMT1_2"/>
    <property type="match status" value="1"/>
</dbReference>
<name>A0A162K6X0_9BACL</name>
<dbReference type="Gene3D" id="3.40.190.10">
    <property type="entry name" value="Periplasmic binding protein-like II"/>
    <property type="match status" value="2"/>
</dbReference>
<sequence>MKERSGSTKLFSMLGSLVLAVVITSGCGNSNTNKQAEVIDKSQEGTQTQQIQEIKVGYVNLIAAAPAIIAKEKKLLDKQGLKAEFFSFKNGPDLYKALSSGKLDIAYAGMPAAVNWGSRGAEFTIIAKVDQGKNGLFTKESSGITQAADLKGKKLGNLVKGSGVDYLIRAVLLPEGQLDDQSVTLVQMETPNMETAITNGTIDAAVAGEPFLTFAELRGLKVVQELPDPAFVVLGSNAFLKEQPDAVKKFIQGHIASIEELNQNVTENAEVLAKAFNVPEIKGTDKTYTPTEVITQALKRNKFEYKFTDDDLLYYQEVADNSFTIKSIEKQLDVSTIIDTTWIK</sequence>
<dbReference type="PANTHER" id="PTHR30024">
    <property type="entry name" value="ALIPHATIC SULFONATES-BINDING PROTEIN-RELATED"/>
    <property type="match status" value="1"/>
</dbReference>
<comment type="caution">
    <text evidence="5">The sequence shown here is derived from an EMBL/GenBank/DDBJ whole genome shotgun (WGS) entry which is preliminary data.</text>
</comment>
<protein>
    <recommendedName>
        <fullName evidence="4">Solute-binding protein family 3/N-terminal domain-containing protein</fullName>
    </recommendedName>
</protein>
<evidence type="ECO:0000313" key="6">
    <source>
        <dbReference type="Proteomes" id="UP000077355"/>
    </source>
</evidence>
<feature type="domain" description="Solute-binding protein family 3/N-terminal" evidence="4">
    <location>
        <begin position="53"/>
        <end position="268"/>
    </location>
</feature>
<dbReference type="EMBL" id="LVJI01000024">
    <property type="protein sequence ID" value="OAB43906.1"/>
    <property type="molecule type" value="Genomic_DNA"/>
</dbReference>
<keyword evidence="3" id="KW-0732">Signal</keyword>
<comment type="subcellular location">
    <subcellularLocation>
        <location evidence="1">Periplasm</location>
    </subcellularLocation>
</comment>
<evidence type="ECO:0000256" key="3">
    <source>
        <dbReference type="ARBA" id="ARBA00022729"/>
    </source>
</evidence>
<accession>A0A162K6X0</accession>
<evidence type="ECO:0000256" key="1">
    <source>
        <dbReference type="ARBA" id="ARBA00004418"/>
    </source>
</evidence>
<dbReference type="AlphaFoldDB" id="A0A162K6X0"/>
<proteinExistence type="inferred from homology"/>
<evidence type="ECO:0000313" key="5">
    <source>
        <dbReference type="EMBL" id="OAB43906.1"/>
    </source>
</evidence>
<dbReference type="SMART" id="SM00062">
    <property type="entry name" value="PBPb"/>
    <property type="match status" value="1"/>
</dbReference>
<dbReference type="Proteomes" id="UP000077355">
    <property type="component" value="Unassembled WGS sequence"/>
</dbReference>